<proteinExistence type="predicted"/>
<dbReference type="eggNOG" id="COG3539">
    <property type="taxonomic scope" value="Bacteria"/>
</dbReference>
<evidence type="ECO:0000256" key="1">
    <source>
        <dbReference type="SAM" id="SignalP"/>
    </source>
</evidence>
<feature type="chain" id="PRO_5004792098" description="Fimbrial-type adhesion domain-containing protein" evidence="1">
    <location>
        <begin position="25"/>
        <end position="185"/>
    </location>
</feature>
<dbReference type="KEGG" id="sfo:Z042_20555"/>
<organism evidence="3 4">
    <name type="scientific">Chania multitudinisentens RB-25</name>
    <dbReference type="NCBI Taxonomy" id="1441930"/>
    <lineage>
        <taxon>Bacteria</taxon>
        <taxon>Pseudomonadati</taxon>
        <taxon>Pseudomonadota</taxon>
        <taxon>Gammaproteobacteria</taxon>
        <taxon>Enterobacterales</taxon>
        <taxon>Yersiniaceae</taxon>
        <taxon>Chania</taxon>
    </lineage>
</organism>
<protein>
    <recommendedName>
        <fullName evidence="2">Fimbrial-type adhesion domain-containing protein</fullName>
    </recommendedName>
</protein>
<evidence type="ECO:0000259" key="2">
    <source>
        <dbReference type="Pfam" id="PF00419"/>
    </source>
</evidence>
<dbReference type="HOGENOM" id="CLU_1460332_0_0_6"/>
<dbReference type="STRING" id="1441930.Z042_20555"/>
<dbReference type="Gene3D" id="2.60.40.1090">
    <property type="entry name" value="Fimbrial-type adhesion domain"/>
    <property type="match status" value="1"/>
</dbReference>
<dbReference type="GO" id="GO:0009289">
    <property type="term" value="C:pilus"/>
    <property type="evidence" value="ECO:0007669"/>
    <property type="project" value="InterPro"/>
</dbReference>
<accession>W0LI97</accession>
<evidence type="ECO:0000313" key="3">
    <source>
        <dbReference type="EMBL" id="AHG21730.2"/>
    </source>
</evidence>
<name>W0LI97_9GAMM</name>
<dbReference type="InterPro" id="IPR000259">
    <property type="entry name" value="Adhesion_dom_fimbrial"/>
</dbReference>
<dbReference type="GO" id="GO:0007155">
    <property type="term" value="P:cell adhesion"/>
    <property type="evidence" value="ECO:0007669"/>
    <property type="project" value="InterPro"/>
</dbReference>
<feature type="domain" description="Fimbrial-type adhesion" evidence="2">
    <location>
        <begin position="32"/>
        <end position="184"/>
    </location>
</feature>
<evidence type="ECO:0000313" key="4">
    <source>
        <dbReference type="Proteomes" id="UP000019030"/>
    </source>
</evidence>
<feature type="signal peptide" evidence="1">
    <location>
        <begin position="1"/>
        <end position="24"/>
    </location>
</feature>
<dbReference type="Proteomes" id="UP000019030">
    <property type="component" value="Chromosome"/>
</dbReference>
<keyword evidence="4" id="KW-1185">Reference proteome</keyword>
<keyword evidence="1" id="KW-0732">Signal</keyword>
<dbReference type="SUPFAM" id="SSF49401">
    <property type="entry name" value="Bacterial adhesins"/>
    <property type="match status" value="1"/>
</dbReference>
<dbReference type="InterPro" id="IPR008966">
    <property type="entry name" value="Adhesion_dom_sf"/>
</dbReference>
<dbReference type="AlphaFoldDB" id="W0LI97"/>
<reference evidence="3 4" key="2">
    <citation type="submission" date="2015-03" db="EMBL/GenBank/DDBJ databases">
        <authorList>
            <person name="Chan K.-G."/>
        </authorList>
    </citation>
    <scope>NUCLEOTIDE SEQUENCE [LARGE SCALE GENOMIC DNA]</scope>
    <source>
        <strain evidence="3 4">RB-25</strain>
    </source>
</reference>
<dbReference type="InterPro" id="IPR036937">
    <property type="entry name" value="Adhesion_dom_fimbrial_sf"/>
</dbReference>
<dbReference type="Pfam" id="PF00419">
    <property type="entry name" value="Fimbrial"/>
    <property type="match status" value="1"/>
</dbReference>
<reference evidence="3 4" key="1">
    <citation type="submission" date="2014-01" db="EMBL/GenBank/DDBJ databases">
        <title>Isolation of Serratia multitudinisentens RB-25 from Ex-Landfill site.</title>
        <authorList>
            <person name="Robson E.H.J."/>
        </authorList>
    </citation>
    <scope>NUCLEOTIDE SEQUENCE [LARGE SCALE GENOMIC DNA]</scope>
    <source>
        <strain evidence="3 4">RB-25</strain>
    </source>
</reference>
<dbReference type="RefSeq" id="WP_024911665.1">
    <property type="nucleotide sequence ID" value="NZ_CP007044.2"/>
</dbReference>
<dbReference type="EMBL" id="CP007044">
    <property type="protein sequence ID" value="AHG21730.2"/>
    <property type="molecule type" value="Genomic_DNA"/>
</dbReference>
<sequence length="185" mass="19111">MARCSKAPLIGLLGSLLLPTVTLAANTASVDFSAQISDGSCELTLSEPHLSYGVHRRSDVQASTTVMLLPLTAGIQCSGATTPTIKVSGVPYTPAPVSRAVIFRDADSAAKGVGFMVRRDTGGITTGNFFNTDAALVNGEAVTLSAVAEETLHSEPFLLGLVRAGNEPVTPGTIKATLTFTVAYE</sequence>
<gene>
    <name evidence="3" type="ORF">Z042_20555</name>
</gene>